<dbReference type="Gramene" id="Al_scaffold_0004_770">
    <property type="protein sequence ID" value="Al_scaffold_0004_770"/>
    <property type="gene ID" value="Al_scaffold_0004_770"/>
</dbReference>
<dbReference type="Proteomes" id="UP000008694">
    <property type="component" value="Unassembled WGS sequence"/>
</dbReference>
<evidence type="ECO:0000256" key="1">
    <source>
        <dbReference type="ARBA" id="ARBA00001798"/>
    </source>
</evidence>
<evidence type="ECO:0000256" key="4">
    <source>
        <dbReference type="ARBA" id="ARBA00004906"/>
    </source>
</evidence>
<dbReference type="PROSITE" id="PS51873">
    <property type="entry name" value="TRIAD"/>
    <property type="match status" value="1"/>
</dbReference>
<evidence type="ECO:0000259" key="16">
    <source>
        <dbReference type="PROSITE" id="PS51873"/>
    </source>
</evidence>
<dbReference type="AlphaFoldDB" id="D7LCQ5"/>
<dbReference type="GO" id="GO:0009788">
    <property type="term" value="P:negative regulation of abscisic acid-activated signaling pathway"/>
    <property type="evidence" value="ECO:0007669"/>
    <property type="project" value="EnsemblPlants"/>
</dbReference>
<dbReference type="GO" id="GO:0010476">
    <property type="term" value="P:gibberellin mediated signaling pathway"/>
    <property type="evidence" value="ECO:0007669"/>
    <property type="project" value="EnsemblPlants"/>
</dbReference>
<dbReference type="Pfam" id="PF01485">
    <property type="entry name" value="IBR"/>
    <property type="match status" value="2"/>
</dbReference>
<dbReference type="CDD" id="cd22582">
    <property type="entry name" value="BRcat_RBR_unk"/>
    <property type="match status" value="1"/>
</dbReference>
<dbReference type="EC" id="2.3.2.31" evidence="6"/>
<dbReference type="eggNOG" id="KOG1812">
    <property type="taxonomic scope" value="Eukaryota"/>
</dbReference>
<dbReference type="OrthoDB" id="10009520at2759"/>
<evidence type="ECO:0000256" key="11">
    <source>
        <dbReference type="ARBA" id="ARBA00022786"/>
    </source>
</evidence>
<evidence type="ECO:0000313" key="17">
    <source>
        <dbReference type="EMBL" id="EFH55184.1"/>
    </source>
</evidence>
<keyword evidence="14" id="KW-1133">Transmembrane helix</keyword>
<evidence type="ECO:0000256" key="8">
    <source>
        <dbReference type="ARBA" id="ARBA00022723"/>
    </source>
</evidence>
<dbReference type="GO" id="GO:0005886">
    <property type="term" value="C:plasma membrane"/>
    <property type="evidence" value="ECO:0007669"/>
    <property type="project" value="EnsemblPlants"/>
</dbReference>
<dbReference type="Gene3D" id="3.30.40.10">
    <property type="entry name" value="Zinc/RING finger domain, C3HC4 (zinc finger)"/>
    <property type="match status" value="1"/>
</dbReference>
<evidence type="ECO:0000256" key="5">
    <source>
        <dbReference type="ARBA" id="ARBA00005884"/>
    </source>
</evidence>
<dbReference type="GO" id="GO:0006511">
    <property type="term" value="P:ubiquitin-dependent protein catabolic process"/>
    <property type="evidence" value="ECO:0007669"/>
    <property type="project" value="EnsemblPlants"/>
</dbReference>
<dbReference type="HOGENOM" id="CLU_022048_6_0_1"/>
<dbReference type="EMBL" id="GL348716">
    <property type="protein sequence ID" value="EFH55184.1"/>
    <property type="molecule type" value="Genomic_DNA"/>
</dbReference>
<dbReference type="PROSITE" id="PS00518">
    <property type="entry name" value="ZF_RING_1"/>
    <property type="match status" value="1"/>
</dbReference>
<dbReference type="CDD" id="cd22584">
    <property type="entry name" value="Rcat_RBR_unk"/>
    <property type="match status" value="1"/>
</dbReference>
<dbReference type="FunFam" id="3.30.40.10:FF:000230">
    <property type="entry name" value="RBR-type E3 ubiquitin transferase"/>
    <property type="match status" value="1"/>
</dbReference>
<evidence type="ECO:0000256" key="12">
    <source>
        <dbReference type="ARBA" id="ARBA00022833"/>
    </source>
</evidence>
<evidence type="ECO:0000256" key="7">
    <source>
        <dbReference type="ARBA" id="ARBA00022679"/>
    </source>
</evidence>
<dbReference type="InterPro" id="IPR031127">
    <property type="entry name" value="E3_UB_ligase_RBR"/>
</dbReference>
<proteinExistence type="inferred from homology"/>
<evidence type="ECO:0000313" key="18">
    <source>
        <dbReference type="Proteomes" id="UP000008694"/>
    </source>
</evidence>
<dbReference type="PANTHER" id="PTHR11685">
    <property type="entry name" value="RBR FAMILY RING FINGER AND IBR DOMAIN-CONTAINING"/>
    <property type="match status" value="1"/>
</dbReference>
<evidence type="ECO:0000256" key="2">
    <source>
        <dbReference type="ARBA" id="ARBA00001947"/>
    </source>
</evidence>
<keyword evidence="12" id="KW-0862">Zinc</keyword>
<keyword evidence="14" id="KW-0812">Transmembrane</keyword>
<keyword evidence="11" id="KW-0833">Ubl conjugation pathway</keyword>
<dbReference type="PROSITE" id="PS50089">
    <property type="entry name" value="ZF_RING_2"/>
    <property type="match status" value="1"/>
</dbReference>
<gene>
    <name evidence="17" type="ORF">ARALYDRAFT_668051</name>
</gene>
<dbReference type="UniPathway" id="UPA00143"/>
<feature type="domain" description="RING-type" evidence="16">
    <location>
        <begin position="60"/>
        <end position="282"/>
    </location>
</feature>
<keyword evidence="14" id="KW-0472">Membrane</keyword>
<dbReference type="GO" id="GO:0061630">
    <property type="term" value="F:ubiquitin protein ligase activity"/>
    <property type="evidence" value="ECO:0007669"/>
    <property type="project" value="UniProtKB-EC"/>
</dbReference>
<evidence type="ECO:0000256" key="14">
    <source>
        <dbReference type="SAM" id="Phobius"/>
    </source>
</evidence>
<organism evidence="18">
    <name type="scientific">Arabidopsis lyrata subsp. lyrata</name>
    <name type="common">Lyre-leaved rock-cress</name>
    <dbReference type="NCBI Taxonomy" id="81972"/>
    <lineage>
        <taxon>Eukaryota</taxon>
        <taxon>Viridiplantae</taxon>
        <taxon>Streptophyta</taxon>
        <taxon>Embryophyta</taxon>
        <taxon>Tracheophyta</taxon>
        <taxon>Spermatophyta</taxon>
        <taxon>Magnoliopsida</taxon>
        <taxon>eudicotyledons</taxon>
        <taxon>Gunneridae</taxon>
        <taxon>Pentapetalae</taxon>
        <taxon>rosids</taxon>
        <taxon>malvids</taxon>
        <taxon>Brassicales</taxon>
        <taxon>Brassicaceae</taxon>
        <taxon>Camelineae</taxon>
        <taxon>Arabidopsis</taxon>
    </lineage>
</organism>
<evidence type="ECO:0000256" key="6">
    <source>
        <dbReference type="ARBA" id="ARBA00012251"/>
    </source>
</evidence>
<dbReference type="KEGG" id="aly:9316813"/>
<dbReference type="Pfam" id="PF13445">
    <property type="entry name" value="zf-RING_UBOX"/>
    <property type="match status" value="1"/>
</dbReference>
<dbReference type="GO" id="GO:0140547">
    <property type="term" value="P:acquisition of seed longevity"/>
    <property type="evidence" value="ECO:0007669"/>
    <property type="project" value="EnsemblPlants"/>
</dbReference>
<dbReference type="GO" id="GO:0000209">
    <property type="term" value="P:protein polyubiquitination"/>
    <property type="evidence" value="ECO:0007669"/>
    <property type="project" value="EnsemblPlants"/>
</dbReference>
<dbReference type="Gene3D" id="1.20.120.1750">
    <property type="match status" value="1"/>
</dbReference>
<dbReference type="SMART" id="SM00647">
    <property type="entry name" value="IBR"/>
    <property type="match status" value="2"/>
</dbReference>
<comment type="pathway">
    <text evidence="4">Protein modification; protein ubiquitination.</text>
</comment>
<dbReference type="InterPro" id="IPR044066">
    <property type="entry name" value="TRIAD_supradom"/>
</dbReference>
<keyword evidence="9" id="KW-0677">Repeat</keyword>
<evidence type="ECO:0000256" key="10">
    <source>
        <dbReference type="ARBA" id="ARBA00022771"/>
    </source>
</evidence>
<dbReference type="SUPFAM" id="SSF57850">
    <property type="entry name" value="RING/U-box"/>
    <property type="match status" value="3"/>
</dbReference>
<keyword evidence="10 13" id="KW-0863">Zinc-finger</keyword>
<evidence type="ECO:0000259" key="15">
    <source>
        <dbReference type="PROSITE" id="PS50089"/>
    </source>
</evidence>
<dbReference type="SMART" id="SM00184">
    <property type="entry name" value="RING"/>
    <property type="match status" value="2"/>
</dbReference>
<dbReference type="GO" id="GO:0009705">
    <property type="term" value="C:plant-type vacuole membrane"/>
    <property type="evidence" value="ECO:0007669"/>
    <property type="project" value="EnsemblPlants"/>
</dbReference>
<comment type="similarity">
    <text evidence="5">Belongs to the RBR family. Ariadne subfamily.</text>
</comment>
<reference evidence="18" key="1">
    <citation type="journal article" date="2011" name="Nat. Genet.">
        <title>The Arabidopsis lyrata genome sequence and the basis of rapid genome size change.</title>
        <authorList>
            <person name="Hu T.T."/>
            <person name="Pattyn P."/>
            <person name="Bakker E.G."/>
            <person name="Cao J."/>
            <person name="Cheng J.-F."/>
            <person name="Clark R.M."/>
            <person name="Fahlgren N."/>
            <person name="Fawcett J.A."/>
            <person name="Grimwood J."/>
            <person name="Gundlach H."/>
            <person name="Haberer G."/>
            <person name="Hollister J.D."/>
            <person name="Ossowski S."/>
            <person name="Ottilar R.P."/>
            <person name="Salamov A.A."/>
            <person name="Schneeberger K."/>
            <person name="Spannagl M."/>
            <person name="Wang X."/>
            <person name="Yang L."/>
            <person name="Nasrallah M.E."/>
            <person name="Bergelson J."/>
            <person name="Carrington J.C."/>
            <person name="Gaut B.S."/>
            <person name="Schmutz J."/>
            <person name="Mayer K.F.X."/>
            <person name="Van de Peer Y."/>
            <person name="Grigoriev I.V."/>
            <person name="Nordborg M."/>
            <person name="Weigel D."/>
            <person name="Guo Y.-L."/>
        </authorList>
    </citation>
    <scope>NUCLEOTIDE SEQUENCE [LARGE SCALE GENOMIC DNA]</scope>
    <source>
        <strain evidence="18">cv. MN47</strain>
    </source>
</reference>
<dbReference type="GO" id="GO:0010431">
    <property type="term" value="P:seed maturation"/>
    <property type="evidence" value="ECO:0007669"/>
    <property type="project" value="EnsemblPlants"/>
</dbReference>
<sequence>MGRFTPDKENIALLMRDVQGIRNNLTSSIPVMLTLSQSNFAYELAIEAISSDIIIDIPPQKETCNICLNDDINADQMFSVDKCGHMFCSECVKRHIEVKLLEGSLISCPHYLCSSLLSSEFCVNILTPKLKEMWEKKTKEDLIPVTNRVYCPNPRCSTLMSETELSGLIIGVRICCVKCGEPFCINCKVPWHNNFSCEEYKRLHPNATENDGKLKDLANEKLWRQCSKCKHMIELSSGCVSVICRCGHEFCYRCGADAGDCSHGHGLPLTDDLLLTPCCAFCCCSVFFLVIIAIVVVTIIFLIRRFS</sequence>
<keyword evidence="8" id="KW-0479">Metal-binding</keyword>
<evidence type="ECO:0000256" key="3">
    <source>
        <dbReference type="ARBA" id="ARBA00003976"/>
    </source>
</evidence>
<keyword evidence="7" id="KW-0808">Transferase</keyword>
<dbReference type="STRING" id="81972.D7LCQ5"/>
<protein>
    <recommendedName>
        <fullName evidence="6">RBR-type E3 ubiquitin transferase</fullName>
        <ecNumber evidence="6">2.3.2.31</ecNumber>
    </recommendedName>
</protein>
<dbReference type="InterPro" id="IPR002867">
    <property type="entry name" value="IBR_dom"/>
</dbReference>
<feature type="domain" description="RING-type" evidence="15">
    <location>
        <begin position="64"/>
        <end position="109"/>
    </location>
</feature>
<comment type="function">
    <text evidence="3">Might act as an E3 ubiquitin-protein ligase, or as part of E3 complex, which accepts ubiquitin from specific E2 ubiquitin-conjugating enzymes and then transfers it to substrates.</text>
</comment>
<evidence type="ECO:0000256" key="13">
    <source>
        <dbReference type="PROSITE-ProRule" id="PRU00175"/>
    </source>
</evidence>
<dbReference type="InterPro" id="IPR017907">
    <property type="entry name" value="Znf_RING_CS"/>
</dbReference>
<name>D7LCQ5_ARALL</name>
<accession>D7LCQ5</accession>
<dbReference type="InterPro" id="IPR027370">
    <property type="entry name" value="Znf-RING_euk"/>
</dbReference>
<dbReference type="GO" id="GO:0008270">
    <property type="term" value="F:zinc ion binding"/>
    <property type="evidence" value="ECO:0007669"/>
    <property type="project" value="UniProtKB-KW"/>
</dbReference>
<dbReference type="InterPro" id="IPR001841">
    <property type="entry name" value="Znf_RING"/>
</dbReference>
<dbReference type="InterPro" id="IPR013083">
    <property type="entry name" value="Znf_RING/FYVE/PHD"/>
</dbReference>
<feature type="transmembrane region" description="Helical" evidence="14">
    <location>
        <begin position="285"/>
        <end position="303"/>
    </location>
</feature>
<comment type="catalytic activity">
    <reaction evidence="1">
        <text>[E2 ubiquitin-conjugating enzyme]-S-ubiquitinyl-L-cysteine + [acceptor protein]-L-lysine = [E2 ubiquitin-conjugating enzyme]-L-cysteine + [acceptor protein]-N(6)-ubiquitinyl-L-lysine.</text>
        <dbReference type="EC" id="2.3.2.31"/>
    </reaction>
</comment>
<comment type="cofactor">
    <cofactor evidence="2">
        <name>Zn(2+)</name>
        <dbReference type="ChEBI" id="CHEBI:29105"/>
    </cofactor>
</comment>
<keyword evidence="18" id="KW-1185">Reference proteome</keyword>
<evidence type="ECO:0000256" key="9">
    <source>
        <dbReference type="ARBA" id="ARBA00022737"/>
    </source>
</evidence>